<reference evidence="7 8" key="1">
    <citation type="submission" date="2018-06" db="EMBL/GenBank/DDBJ databases">
        <title>The Genome of Cuscuta australis (Dodder) Provides Insight into the Evolution of Plant Parasitism.</title>
        <authorList>
            <person name="Liu H."/>
        </authorList>
    </citation>
    <scope>NUCLEOTIDE SEQUENCE [LARGE SCALE GENOMIC DNA]</scope>
    <source>
        <strain evidence="8">cv. Yunnan</strain>
        <tissue evidence="7">Vines</tissue>
    </source>
</reference>
<dbReference type="Pfam" id="PF00651">
    <property type="entry name" value="BTB"/>
    <property type="match status" value="1"/>
</dbReference>
<dbReference type="InterPro" id="IPR011333">
    <property type="entry name" value="SKP1/BTB/POZ_sf"/>
</dbReference>
<feature type="region of interest" description="Disordered" evidence="4">
    <location>
        <begin position="537"/>
        <end position="574"/>
    </location>
</feature>
<feature type="domain" description="NPH3" evidence="6">
    <location>
        <begin position="210"/>
        <end position="471"/>
    </location>
</feature>
<name>A0A328D2T2_9ASTE</name>
<dbReference type="SUPFAM" id="SSF54695">
    <property type="entry name" value="POZ domain"/>
    <property type="match status" value="1"/>
</dbReference>
<keyword evidence="2" id="KW-0833">Ubl conjugation pathway</keyword>
<evidence type="ECO:0000313" key="8">
    <source>
        <dbReference type="Proteomes" id="UP000249390"/>
    </source>
</evidence>
<dbReference type="InterPro" id="IPR043454">
    <property type="entry name" value="NPH3/RPT2-like"/>
</dbReference>
<feature type="compositionally biased region" description="Basic residues" evidence="4">
    <location>
        <begin position="564"/>
        <end position="574"/>
    </location>
</feature>
<sequence length="574" mass="63929">MKFMKLGSKPDCFHSEGTNNIRYVASELASDFVILIGDVKFYLHKFPLVSKSACLQKLVTSSNEGNSDEVHIHDIPGGPTTFELCAKFCYGVTITMNAYNVISARCAAEYLEMRENVEKGNLIHKIDVFLNSCILKSWKDSIIALQTTKHHLPMSEELKLVGHCIEAIASKASTDPSKVDWSYTYNREKTPDENNGSIDPLRSPGMVPQDWWVDDLCELEVGIYERVIKSIKNKRIISDKVIGEALKAYASRRLHKYGDDAWSILDSIVWLLPAQKGSVPCRFLLKLLKLSISLDDSGEATKGELIKRIGHQLEDASVNDLLLLQAPHVVKEILEFTLHGRDTLEETRNEIYEVEKKSAGVLSHVSQGKVAKLIDGYLAGIAEEDPNLQMTTFVGLAEMVLHFPRASHDGLYRAIDMFLMMHPGMSKSERKRICKLMDCKKLSAEACKHAVQNERLPMRVIVQVLFFEQVRANVSSSGCTTPKTIDGASCIGSSRSIETTNTEEEEEEWDADNKKSSSIGKMKALLMSKRIVSKMLGSSKSGVGHVENSGSDSSDSLVDEAKSSHSRRDRHSVS</sequence>
<dbReference type="AlphaFoldDB" id="A0A328D2T2"/>
<keyword evidence="8" id="KW-1185">Reference proteome</keyword>
<dbReference type="Gene3D" id="3.30.710.10">
    <property type="entry name" value="Potassium Channel Kv1.1, Chain A"/>
    <property type="match status" value="1"/>
</dbReference>
<dbReference type="GO" id="GO:0016567">
    <property type="term" value="P:protein ubiquitination"/>
    <property type="evidence" value="ECO:0007669"/>
    <property type="project" value="UniProtKB-UniPathway"/>
</dbReference>
<accession>A0A328D2T2</accession>
<dbReference type="InterPro" id="IPR000210">
    <property type="entry name" value="BTB/POZ_dom"/>
</dbReference>
<feature type="compositionally biased region" description="Acidic residues" evidence="4">
    <location>
        <begin position="501"/>
        <end position="510"/>
    </location>
</feature>
<gene>
    <name evidence="7" type="ORF">DM860_015249</name>
</gene>
<evidence type="ECO:0000256" key="2">
    <source>
        <dbReference type="ARBA" id="ARBA00022786"/>
    </source>
</evidence>
<dbReference type="EMBL" id="NQVE01000205">
    <property type="protein sequence ID" value="RAL38888.1"/>
    <property type="molecule type" value="Genomic_DNA"/>
</dbReference>
<evidence type="ECO:0000313" key="7">
    <source>
        <dbReference type="EMBL" id="RAL38888.1"/>
    </source>
</evidence>
<evidence type="ECO:0000259" key="5">
    <source>
        <dbReference type="PROSITE" id="PS50097"/>
    </source>
</evidence>
<dbReference type="UniPathway" id="UPA00143"/>
<proteinExistence type="inferred from homology"/>
<feature type="domain" description="BTB" evidence="5">
    <location>
        <begin position="30"/>
        <end position="98"/>
    </location>
</feature>
<dbReference type="Pfam" id="PF03000">
    <property type="entry name" value="NPH3"/>
    <property type="match status" value="1"/>
</dbReference>
<comment type="similarity">
    <text evidence="3">Belongs to the NPH3 family.</text>
</comment>
<comment type="pathway">
    <text evidence="1">Protein modification; protein ubiquitination.</text>
</comment>
<protein>
    <recommendedName>
        <fullName evidence="9">NPH3 domain-containing protein</fullName>
    </recommendedName>
</protein>
<evidence type="ECO:0008006" key="9">
    <source>
        <dbReference type="Google" id="ProtNLM"/>
    </source>
</evidence>
<evidence type="ECO:0000256" key="3">
    <source>
        <dbReference type="PROSITE-ProRule" id="PRU00982"/>
    </source>
</evidence>
<organism evidence="7 8">
    <name type="scientific">Cuscuta australis</name>
    <dbReference type="NCBI Taxonomy" id="267555"/>
    <lineage>
        <taxon>Eukaryota</taxon>
        <taxon>Viridiplantae</taxon>
        <taxon>Streptophyta</taxon>
        <taxon>Embryophyta</taxon>
        <taxon>Tracheophyta</taxon>
        <taxon>Spermatophyta</taxon>
        <taxon>Magnoliopsida</taxon>
        <taxon>eudicotyledons</taxon>
        <taxon>Gunneridae</taxon>
        <taxon>Pentapetalae</taxon>
        <taxon>asterids</taxon>
        <taxon>lamiids</taxon>
        <taxon>Solanales</taxon>
        <taxon>Convolvulaceae</taxon>
        <taxon>Cuscuteae</taxon>
        <taxon>Cuscuta</taxon>
        <taxon>Cuscuta subgen. Grammica</taxon>
        <taxon>Cuscuta sect. Cleistogrammica</taxon>
    </lineage>
</organism>
<dbReference type="InterPro" id="IPR027356">
    <property type="entry name" value="NPH3_dom"/>
</dbReference>
<evidence type="ECO:0000256" key="1">
    <source>
        <dbReference type="ARBA" id="ARBA00004906"/>
    </source>
</evidence>
<evidence type="ECO:0000256" key="4">
    <source>
        <dbReference type="SAM" id="MobiDB-lite"/>
    </source>
</evidence>
<evidence type="ECO:0000259" key="6">
    <source>
        <dbReference type="PROSITE" id="PS51649"/>
    </source>
</evidence>
<dbReference type="PROSITE" id="PS50097">
    <property type="entry name" value="BTB"/>
    <property type="match status" value="1"/>
</dbReference>
<feature type="region of interest" description="Disordered" evidence="4">
    <location>
        <begin position="495"/>
        <end position="517"/>
    </location>
</feature>
<dbReference type="Proteomes" id="UP000249390">
    <property type="component" value="Unassembled WGS sequence"/>
</dbReference>
<dbReference type="PROSITE" id="PS51649">
    <property type="entry name" value="NPH3"/>
    <property type="match status" value="1"/>
</dbReference>
<comment type="caution">
    <text evidence="7">The sequence shown here is derived from an EMBL/GenBank/DDBJ whole genome shotgun (WGS) entry which is preliminary data.</text>
</comment>
<dbReference type="PANTHER" id="PTHR32370">
    <property type="entry name" value="OS12G0117600 PROTEIN"/>
    <property type="match status" value="1"/>
</dbReference>